<evidence type="ECO:0000313" key="1">
    <source>
        <dbReference type="EMBL" id="TCV92851.1"/>
    </source>
</evidence>
<proteinExistence type="predicted"/>
<dbReference type="AlphaFoldDB" id="A0A4R3YKX2"/>
<gene>
    <name evidence="1" type="ORF">EC912_106190</name>
</gene>
<evidence type="ECO:0000313" key="2">
    <source>
        <dbReference type="Proteomes" id="UP000295645"/>
    </source>
</evidence>
<sequence>MTDTALEGDLKPATVASYLRRHPEFLTDYPDLATQLVMPRSNGPAASLSLYQLQNLREKNAALEARLAELTDIAGDNESLMQRVHALMLALLQAESVEDTVRRVVTRLADDFHSERVRVLFYGDLNGLPDESWLLREPRGVAGLPEFESFLAQGESMAGRLAQPKLQRLFGDDAGDVRSAALMRIGDDAMLAIGSADPDRFQPGMGTLFLKMISTTVGSAIERARKVA</sequence>
<comment type="caution">
    <text evidence="1">The sequence shown here is derived from an EMBL/GenBank/DDBJ whole genome shotgun (WGS) entry which is preliminary data.</text>
</comment>
<reference evidence="1 2" key="1">
    <citation type="submission" date="2019-03" db="EMBL/GenBank/DDBJ databases">
        <title>Above-ground endophytic microbial communities from plants in different locations in the United States.</title>
        <authorList>
            <person name="Frank C."/>
        </authorList>
    </citation>
    <scope>NUCLEOTIDE SEQUENCE [LARGE SCALE GENOMIC DNA]</scope>
    <source>
        <strain evidence="1 2">LP_13_YM</strain>
    </source>
</reference>
<dbReference type="OrthoDB" id="8525200at2"/>
<dbReference type="PANTHER" id="PTHR38765:SF1">
    <property type="entry name" value="DUF484 DOMAIN-CONTAINING PROTEIN"/>
    <property type="match status" value="1"/>
</dbReference>
<evidence type="ECO:0008006" key="3">
    <source>
        <dbReference type="Google" id="ProtNLM"/>
    </source>
</evidence>
<dbReference type="PANTHER" id="PTHR38765">
    <property type="entry name" value="DUF484 DOMAIN-CONTAINING PROTEIN"/>
    <property type="match status" value="1"/>
</dbReference>
<dbReference type="Pfam" id="PF04340">
    <property type="entry name" value="DUF484"/>
    <property type="match status" value="1"/>
</dbReference>
<protein>
    <recommendedName>
        <fullName evidence="3">DUF484 family protein</fullName>
    </recommendedName>
</protein>
<keyword evidence="2" id="KW-1185">Reference proteome</keyword>
<accession>A0A4R3YKX2</accession>
<dbReference type="EMBL" id="SMCS01000006">
    <property type="protein sequence ID" value="TCV92851.1"/>
    <property type="molecule type" value="Genomic_DNA"/>
</dbReference>
<dbReference type="InterPro" id="IPR007435">
    <property type="entry name" value="DUF484"/>
</dbReference>
<dbReference type="RefSeq" id="WP_132145603.1">
    <property type="nucleotide sequence ID" value="NZ_SMCS01000006.1"/>
</dbReference>
<dbReference type="Proteomes" id="UP000295645">
    <property type="component" value="Unassembled WGS sequence"/>
</dbReference>
<organism evidence="1 2">
    <name type="scientific">Luteibacter rhizovicinus</name>
    <dbReference type="NCBI Taxonomy" id="242606"/>
    <lineage>
        <taxon>Bacteria</taxon>
        <taxon>Pseudomonadati</taxon>
        <taxon>Pseudomonadota</taxon>
        <taxon>Gammaproteobacteria</taxon>
        <taxon>Lysobacterales</taxon>
        <taxon>Rhodanobacteraceae</taxon>
        <taxon>Luteibacter</taxon>
    </lineage>
</organism>
<dbReference type="InterPro" id="IPR029016">
    <property type="entry name" value="GAF-like_dom_sf"/>
</dbReference>
<dbReference type="Gene3D" id="3.30.450.40">
    <property type="match status" value="1"/>
</dbReference>
<name>A0A4R3YKX2_9GAMM</name>